<evidence type="ECO:0000256" key="13">
    <source>
        <dbReference type="SAM" id="Phobius"/>
    </source>
</evidence>
<dbReference type="GO" id="GO:0045259">
    <property type="term" value="C:proton-transporting ATP synthase complex"/>
    <property type="evidence" value="ECO:0007669"/>
    <property type="project" value="UniProtKB-KW"/>
</dbReference>
<keyword evidence="6 12" id="KW-0812">Transmembrane</keyword>
<evidence type="ECO:0000256" key="7">
    <source>
        <dbReference type="ARBA" id="ARBA00022781"/>
    </source>
</evidence>
<evidence type="ECO:0000256" key="2">
    <source>
        <dbReference type="ARBA" id="ARBA00008892"/>
    </source>
</evidence>
<organism evidence="14">
    <name type="scientific">Stylotermes sp. Chi-131</name>
    <dbReference type="NCBI Taxonomy" id="2045235"/>
    <lineage>
        <taxon>Eukaryota</taxon>
        <taxon>Metazoa</taxon>
        <taxon>Ecdysozoa</taxon>
        <taxon>Arthropoda</taxon>
        <taxon>Hexapoda</taxon>
        <taxon>Insecta</taxon>
        <taxon>Pterygota</taxon>
        <taxon>Neoptera</taxon>
        <taxon>Polyneoptera</taxon>
        <taxon>Dictyoptera</taxon>
        <taxon>Blattodea</taxon>
        <taxon>Blattoidea</taxon>
        <taxon>Termitoidae</taxon>
        <taxon>Stylotermes</taxon>
    </lineage>
</organism>
<evidence type="ECO:0000256" key="3">
    <source>
        <dbReference type="ARBA" id="ARBA00011291"/>
    </source>
</evidence>
<feature type="transmembrane region" description="Helical" evidence="13">
    <location>
        <begin position="12"/>
        <end position="30"/>
    </location>
</feature>
<gene>
    <name evidence="14" type="primary">atp8</name>
</gene>
<evidence type="ECO:0000256" key="8">
    <source>
        <dbReference type="ARBA" id="ARBA00022989"/>
    </source>
</evidence>
<sequence length="52" mass="6439">MPQMMPLEWMTLYTTFLISFLMFNVINYFTQETNTQQKETTKIKPNTKNWKW</sequence>
<keyword evidence="11 13" id="KW-0472">Membrane</keyword>
<comment type="subunit">
    <text evidence="3">F-type ATPases have 2 components, CF(1) - the catalytic core - and CF(0) - the membrane proton channel.</text>
</comment>
<evidence type="ECO:0000313" key="14">
    <source>
        <dbReference type="EMBL" id="ATL76495.1"/>
    </source>
</evidence>
<reference evidence="14" key="1">
    <citation type="submission" date="2017-01" db="EMBL/GenBank/DDBJ databases">
        <title>Mitogenomic phylogeny of Stylotermitidae.</title>
        <authorList>
            <person name="Wu L.-W."/>
            <person name="Li H.-F."/>
        </authorList>
    </citation>
    <scope>NUCLEOTIDE SEQUENCE</scope>
</reference>
<keyword evidence="9 12" id="KW-0406">Ion transport</keyword>
<evidence type="ECO:0000256" key="4">
    <source>
        <dbReference type="ARBA" id="ARBA00022448"/>
    </source>
</evidence>
<evidence type="ECO:0000256" key="10">
    <source>
        <dbReference type="ARBA" id="ARBA00023128"/>
    </source>
</evidence>
<keyword evidence="4 12" id="KW-0813">Transport</keyword>
<evidence type="ECO:0000256" key="9">
    <source>
        <dbReference type="ARBA" id="ARBA00023065"/>
    </source>
</evidence>
<keyword evidence="7 12" id="KW-0375">Hydrogen ion transport</keyword>
<accession>A0A343L8V9</accession>
<dbReference type="GO" id="GO:0031966">
    <property type="term" value="C:mitochondrial membrane"/>
    <property type="evidence" value="ECO:0007669"/>
    <property type="project" value="UniProtKB-SubCell"/>
</dbReference>
<evidence type="ECO:0000256" key="1">
    <source>
        <dbReference type="ARBA" id="ARBA00004304"/>
    </source>
</evidence>
<keyword evidence="8 13" id="KW-1133">Transmembrane helix</keyword>
<dbReference type="GO" id="GO:0015078">
    <property type="term" value="F:proton transmembrane transporter activity"/>
    <property type="evidence" value="ECO:0007669"/>
    <property type="project" value="InterPro"/>
</dbReference>
<keyword evidence="5 12" id="KW-0138">CF(0)</keyword>
<dbReference type="AlphaFoldDB" id="A0A343L8V9"/>
<proteinExistence type="inferred from homology"/>
<comment type="subcellular location">
    <subcellularLocation>
        <location evidence="1 12">Mitochondrion membrane</location>
        <topology evidence="1 12">Single-pass membrane protein</topology>
    </subcellularLocation>
</comment>
<evidence type="ECO:0000256" key="5">
    <source>
        <dbReference type="ARBA" id="ARBA00022547"/>
    </source>
</evidence>
<dbReference type="InterPro" id="IPR001421">
    <property type="entry name" value="ATP8_metazoa"/>
</dbReference>
<dbReference type="Pfam" id="PF00895">
    <property type="entry name" value="ATP-synt_8"/>
    <property type="match status" value="1"/>
</dbReference>
<evidence type="ECO:0000256" key="12">
    <source>
        <dbReference type="RuleBase" id="RU003661"/>
    </source>
</evidence>
<geneLocation type="mitochondrion" evidence="14"/>
<keyword evidence="10 12" id="KW-0496">Mitochondrion</keyword>
<comment type="similarity">
    <text evidence="2 12">Belongs to the ATPase protein 8 family.</text>
</comment>
<name>A0A343L8V9_9NEOP</name>
<evidence type="ECO:0000256" key="6">
    <source>
        <dbReference type="ARBA" id="ARBA00022692"/>
    </source>
</evidence>
<dbReference type="EMBL" id="KY449048">
    <property type="protein sequence ID" value="ATL76495.1"/>
    <property type="molecule type" value="Genomic_DNA"/>
</dbReference>
<dbReference type="GO" id="GO:0015986">
    <property type="term" value="P:proton motive force-driven ATP synthesis"/>
    <property type="evidence" value="ECO:0007669"/>
    <property type="project" value="InterPro"/>
</dbReference>
<protein>
    <recommendedName>
        <fullName evidence="12">ATP synthase complex subunit 8</fullName>
    </recommendedName>
</protein>
<evidence type="ECO:0000256" key="11">
    <source>
        <dbReference type="ARBA" id="ARBA00023136"/>
    </source>
</evidence>